<keyword evidence="2" id="KW-1185">Reference proteome</keyword>
<evidence type="ECO:0000313" key="1">
    <source>
        <dbReference type="EMBL" id="GBN56279.1"/>
    </source>
</evidence>
<comment type="caution">
    <text evidence="1">The sequence shown here is derived from an EMBL/GenBank/DDBJ whole genome shotgun (WGS) entry which is preliminary data.</text>
</comment>
<accession>A0A4Y2PYH2</accession>
<dbReference type="EMBL" id="BGPR01012489">
    <property type="protein sequence ID" value="GBN56279.1"/>
    <property type="molecule type" value="Genomic_DNA"/>
</dbReference>
<sequence>MNEIYELDSDEEVAFAEETFVLLSGELLKKPVKRKRRFWMLSLNKIRKRYNANDMLTDLRKTPTGKFQNFCRMSATDFEHLLCKIGPLIARRDTNMRDSIPMQERLAVALRCFATGDSYASLSFPFKFSKQTESRCDVEACKAIKQELKEEIKVSGT</sequence>
<reference evidence="1 2" key="1">
    <citation type="journal article" date="2019" name="Sci. Rep.">
        <title>Orb-weaving spider Araneus ventricosus genome elucidates the spidroin gene catalogue.</title>
        <authorList>
            <person name="Kono N."/>
            <person name="Nakamura H."/>
            <person name="Ohtoshi R."/>
            <person name="Moran D.A.P."/>
            <person name="Shinohara A."/>
            <person name="Yoshida Y."/>
            <person name="Fujiwara M."/>
            <person name="Mori M."/>
            <person name="Tomita M."/>
            <person name="Arakawa K."/>
        </authorList>
    </citation>
    <scope>NUCLEOTIDE SEQUENCE [LARGE SCALE GENOMIC DNA]</scope>
</reference>
<evidence type="ECO:0000313" key="2">
    <source>
        <dbReference type="Proteomes" id="UP000499080"/>
    </source>
</evidence>
<gene>
    <name evidence="1" type="ORF">AVEN_87653_1</name>
</gene>
<protein>
    <submittedName>
        <fullName evidence="1">Uncharacterized protein</fullName>
    </submittedName>
</protein>
<dbReference type="Proteomes" id="UP000499080">
    <property type="component" value="Unassembled WGS sequence"/>
</dbReference>
<dbReference type="OrthoDB" id="6509217at2759"/>
<dbReference type="AlphaFoldDB" id="A0A4Y2PYH2"/>
<name>A0A4Y2PYH2_ARAVE</name>
<organism evidence="1 2">
    <name type="scientific">Araneus ventricosus</name>
    <name type="common">Orbweaver spider</name>
    <name type="synonym">Epeira ventricosa</name>
    <dbReference type="NCBI Taxonomy" id="182803"/>
    <lineage>
        <taxon>Eukaryota</taxon>
        <taxon>Metazoa</taxon>
        <taxon>Ecdysozoa</taxon>
        <taxon>Arthropoda</taxon>
        <taxon>Chelicerata</taxon>
        <taxon>Arachnida</taxon>
        <taxon>Araneae</taxon>
        <taxon>Araneomorphae</taxon>
        <taxon>Entelegynae</taxon>
        <taxon>Araneoidea</taxon>
        <taxon>Araneidae</taxon>
        <taxon>Araneus</taxon>
    </lineage>
</organism>
<proteinExistence type="predicted"/>